<reference evidence="2" key="1">
    <citation type="submission" date="2016-06" db="EMBL/GenBank/DDBJ databases">
        <authorList>
            <person name="Varghese N."/>
            <person name="Submissions Spin"/>
        </authorList>
    </citation>
    <scope>NUCLEOTIDE SEQUENCE [LARGE SCALE GENOMIC DNA]</scope>
    <source>
        <strain evidence="2">DSM 44100</strain>
    </source>
</reference>
<dbReference type="Proteomes" id="UP000198797">
    <property type="component" value="Unassembled WGS sequence"/>
</dbReference>
<dbReference type="AlphaFoldDB" id="A0A1C5ANS7"/>
<name>A0A1C5ANS7_9ACTN</name>
<sequence>MAAGSDAPVVAGPEPKVEFGDYYPAMKPYFEELRGRAG</sequence>
<proteinExistence type="predicted"/>
<protein>
    <submittedName>
        <fullName evidence="1">Uncharacterized protein</fullName>
    </submittedName>
</protein>
<keyword evidence="2" id="KW-1185">Reference proteome</keyword>
<dbReference type="STRING" id="121616.GA0070216_12092"/>
<organism evidence="1 2">
    <name type="scientific">Micromonospora matsumotoense</name>
    <dbReference type="NCBI Taxonomy" id="121616"/>
    <lineage>
        <taxon>Bacteria</taxon>
        <taxon>Bacillati</taxon>
        <taxon>Actinomycetota</taxon>
        <taxon>Actinomycetes</taxon>
        <taxon>Micromonosporales</taxon>
        <taxon>Micromonosporaceae</taxon>
        <taxon>Micromonospora</taxon>
    </lineage>
</organism>
<evidence type="ECO:0000313" key="1">
    <source>
        <dbReference type="EMBL" id="SCF46878.1"/>
    </source>
</evidence>
<evidence type="ECO:0000313" key="2">
    <source>
        <dbReference type="Proteomes" id="UP000198797"/>
    </source>
</evidence>
<gene>
    <name evidence="1" type="ORF">GA0070216_12092</name>
</gene>
<accession>A0A1C5ANS7</accession>
<dbReference type="EMBL" id="FMCU01000020">
    <property type="protein sequence ID" value="SCF46878.1"/>
    <property type="molecule type" value="Genomic_DNA"/>
</dbReference>